<dbReference type="PROSITE" id="PS50987">
    <property type="entry name" value="HTH_ARSR_2"/>
    <property type="match status" value="1"/>
</dbReference>
<dbReference type="RefSeq" id="WP_274153083.1">
    <property type="nucleotide sequence ID" value="NZ_CP117812.1"/>
</dbReference>
<dbReference type="CDD" id="cd02440">
    <property type="entry name" value="AdoMet_MTases"/>
    <property type="match status" value="1"/>
</dbReference>
<dbReference type="SUPFAM" id="SSF46785">
    <property type="entry name" value="Winged helix' DNA-binding domain"/>
    <property type="match status" value="1"/>
</dbReference>
<name>A0ABY7W1T0_9BACT</name>
<dbReference type="Proteomes" id="UP001214250">
    <property type="component" value="Chromosome 2"/>
</dbReference>
<keyword evidence="3" id="KW-1185">Reference proteome</keyword>
<dbReference type="InterPro" id="IPR029063">
    <property type="entry name" value="SAM-dependent_MTases_sf"/>
</dbReference>
<dbReference type="NCBIfam" id="NF033788">
    <property type="entry name" value="HTH_metalloreg"/>
    <property type="match status" value="1"/>
</dbReference>
<dbReference type="InterPro" id="IPR001845">
    <property type="entry name" value="HTH_ArsR_DNA-bd_dom"/>
</dbReference>
<gene>
    <name evidence="2" type="ORF">PQO03_20670</name>
</gene>
<dbReference type="Gene3D" id="3.40.50.150">
    <property type="entry name" value="Vaccinia Virus protein VP39"/>
    <property type="match status" value="1"/>
</dbReference>
<feature type="domain" description="HTH arsR-type" evidence="1">
    <location>
        <begin position="3"/>
        <end position="102"/>
    </location>
</feature>
<dbReference type="CDD" id="cd00090">
    <property type="entry name" value="HTH_ARSR"/>
    <property type="match status" value="1"/>
</dbReference>
<dbReference type="InterPro" id="IPR036388">
    <property type="entry name" value="WH-like_DNA-bd_sf"/>
</dbReference>
<dbReference type="Pfam" id="PF13847">
    <property type="entry name" value="Methyltransf_31"/>
    <property type="match status" value="1"/>
</dbReference>
<dbReference type="InterPro" id="IPR011991">
    <property type="entry name" value="ArsR-like_HTH"/>
</dbReference>
<dbReference type="SUPFAM" id="SSF53335">
    <property type="entry name" value="S-adenosyl-L-methionine-dependent methyltransferases"/>
    <property type="match status" value="1"/>
</dbReference>
<protein>
    <submittedName>
        <fullName evidence="2">Metalloregulator ArsR/SmtB family transcription factor</fullName>
    </submittedName>
</protein>
<proteinExistence type="predicted"/>
<evidence type="ECO:0000313" key="3">
    <source>
        <dbReference type="Proteomes" id="UP001214250"/>
    </source>
</evidence>
<evidence type="ECO:0000259" key="1">
    <source>
        <dbReference type="PROSITE" id="PS50987"/>
    </source>
</evidence>
<dbReference type="SMART" id="SM00418">
    <property type="entry name" value="HTH_ARSR"/>
    <property type="match status" value="1"/>
</dbReference>
<dbReference type="Gene3D" id="1.10.10.10">
    <property type="entry name" value="Winged helix-like DNA-binding domain superfamily/Winged helix DNA-binding domain"/>
    <property type="match status" value="1"/>
</dbReference>
<dbReference type="InterPro" id="IPR036390">
    <property type="entry name" value="WH_DNA-bd_sf"/>
</dbReference>
<evidence type="ECO:0000313" key="2">
    <source>
        <dbReference type="EMBL" id="WDE98233.1"/>
    </source>
</evidence>
<reference evidence="2 3" key="1">
    <citation type="submission" date="2023-02" db="EMBL/GenBank/DDBJ databases">
        <title>Genome sequence of Lentisphaera profundi SAORIC-696.</title>
        <authorList>
            <person name="Kim e."/>
            <person name="Cho J.-C."/>
            <person name="Choi A."/>
            <person name="Kang I."/>
        </authorList>
    </citation>
    <scope>NUCLEOTIDE SEQUENCE [LARGE SCALE GENOMIC DNA]</scope>
    <source>
        <strain evidence="2 3">SAORIC-696</strain>
    </source>
</reference>
<organism evidence="2 3">
    <name type="scientific">Lentisphaera profundi</name>
    <dbReference type="NCBI Taxonomy" id="1658616"/>
    <lineage>
        <taxon>Bacteria</taxon>
        <taxon>Pseudomonadati</taxon>
        <taxon>Lentisphaerota</taxon>
        <taxon>Lentisphaeria</taxon>
        <taxon>Lentisphaerales</taxon>
        <taxon>Lentisphaeraceae</taxon>
        <taxon>Lentisphaera</taxon>
    </lineage>
</organism>
<dbReference type="Pfam" id="PF01022">
    <property type="entry name" value="HTH_5"/>
    <property type="match status" value="1"/>
</dbReference>
<dbReference type="PRINTS" id="PR00778">
    <property type="entry name" value="HTHARSR"/>
</dbReference>
<sequence>MLKNTFSDEDHTLILKALADETRLRLIRILQKEELNVQEICEITTLPQPKISRHLAILKNSNLLNDRRDGTRIFYTAINLNKSCPSLAEYINTLVGFDHPDLSRLEKVIQKRAKESRAVMHGLADQWDEVISSLHHPGAAVFALPGFAPKGMKIADLGCGTGLLLPLLDRFDGEIYAVDQSEVMLAKAQQRAEENKLGQINFVQNDLNSGELKIPQCDALLLHFVMHQIPSPQSLLKSIANRCVDKGRIIIVDMNRHEDESTRERFGSVWLGFDQAQVEEWLLEAGFSQINFSSLQDKSQAGKNPFVCIAVKE</sequence>
<accession>A0ABY7W1T0</accession>
<dbReference type="EMBL" id="CP117812">
    <property type="protein sequence ID" value="WDE98233.1"/>
    <property type="molecule type" value="Genomic_DNA"/>
</dbReference>
<dbReference type="PANTHER" id="PTHR43861">
    <property type="entry name" value="TRANS-ACONITATE 2-METHYLTRANSFERASE-RELATED"/>
    <property type="match status" value="1"/>
</dbReference>
<dbReference type="InterPro" id="IPR025714">
    <property type="entry name" value="Methyltranfer_dom"/>
</dbReference>